<reference evidence="2 3" key="1">
    <citation type="submission" date="2016-02" db="EMBL/GenBank/DDBJ databases">
        <title>Biosynthesis of antibiotic leucinostatins and their inhibition on Phytophthora in bio-control Purpureocillium lilacinum.</title>
        <authorList>
            <person name="Wang G."/>
            <person name="Liu Z."/>
            <person name="Lin R."/>
            <person name="Li E."/>
            <person name="Mao Z."/>
            <person name="Ling J."/>
            <person name="Yin W."/>
            <person name="Xie B."/>
        </authorList>
    </citation>
    <scope>NUCLEOTIDE SEQUENCE [LARGE SCALE GENOMIC DNA]</scope>
    <source>
        <strain evidence="1">PLBJ-1</strain>
        <strain evidence="2">PLFJ-1</strain>
    </source>
</reference>
<comment type="caution">
    <text evidence="2">The sequence shown here is derived from an EMBL/GenBank/DDBJ whole genome shotgun (WGS) entry which is preliminary data.</text>
</comment>
<name>A0A179HIF9_PURLI</name>
<gene>
    <name evidence="1" type="ORF">VFPBJ_03629</name>
    <name evidence="2" type="ORF">VFPFJ_05817</name>
</gene>
<dbReference type="EMBL" id="LSBH01000002">
    <property type="protein sequence ID" value="OAQ84861.1"/>
    <property type="molecule type" value="Genomic_DNA"/>
</dbReference>
<dbReference type="AlphaFoldDB" id="A0A179HIF9"/>
<dbReference type="EMBL" id="LSBI01000005">
    <property type="protein sequence ID" value="OAQ89408.1"/>
    <property type="molecule type" value="Genomic_DNA"/>
</dbReference>
<sequence>MVRRRRRKDTMRPALPDIYPRLQSASPPLCPVRTHVLATWTVVMETQGHGGQQSCASSSTRPHQDGAHGLLIVSPNLGADQAPSARNELAAALAGSSTARRNCRSGNGISRRAVVLGARVGRGFSDRLH</sequence>
<accession>A0A179HIF9</accession>
<protein>
    <submittedName>
        <fullName evidence="2">Uncharacterized protein</fullName>
    </submittedName>
</protein>
<dbReference type="Proteomes" id="UP000078240">
    <property type="component" value="Unassembled WGS sequence"/>
</dbReference>
<proteinExistence type="predicted"/>
<organism evidence="2 3">
    <name type="scientific">Purpureocillium lilacinum</name>
    <name type="common">Paecilomyces lilacinus</name>
    <dbReference type="NCBI Taxonomy" id="33203"/>
    <lineage>
        <taxon>Eukaryota</taxon>
        <taxon>Fungi</taxon>
        <taxon>Dikarya</taxon>
        <taxon>Ascomycota</taxon>
        <taxon>Pezizomycotina</taxon>
        <taxon>Sordariomycetes</taxon>
        <taxon>Hypocreomycetidae</taxon>
        <taxon>Hypocreales</taxon>
        <taxon>Ophiocordycipitaceae</taxon>
        <taxon>Purpureocillium</taxon>
    </lineage>
</organism>
<dbReference type="Proteomes" id="UP000078340">
    <property type="component" value="Unassembled WGS sequence"/>
</dbReference>
<evidence type="ECO:0000313" key="1">
    <source>
        <dbReference type="EMBL" id="OAQ84861.1"/>
    </source>
</evidence>
<evidence type="ECO:0000313" key="3">
    <source>
        <dbReference type="Proteomes" id="UP000078340"/>
    </source>
</evidence>
<evidence type="ECO:0000313" key="2">
    <source>
        <dbReference type="EMBL" id="OAQ89408.1"/>
    </source>
</evidence>